<dbReference type="AlphaFoldDB" id="A0A0N4WNW4"/>
<name>A0A0N4WNW4_HAEPC</name>
<proteinExistence type="predicted"/>
<evidence type="ECO:0000313" key="1">
    <source>
        <dbReference type="WBParaSite" id="HPLM_0001300901-mRNA-1"/>
    </source>
</evidence>
<reference evidence="1" key="1">
    <citation type="submission" date="2017-02" db="UniProtKB">
        <authorList>
            <consortium name="WormBaseParasite"/>
        </authorList>
    </citation>
    <scope>IDENTIFICATION</scope>
</reference>
<sequence length="111" mass="13188">LLKKSRCYYIYKQGKGFHYNHNETFVTHGTHGVTHCNIHWHHKKIIVLFQLLISNHRRPQFFYRWCEIAIIVAVHKLNSQLRTSLWSKVCNCKTVDCFKVILSASFESRKG</sequence>
<organism evidence="1">
    <name type="scientific">Haemonchus placei</name>
    <name type="common">Barber's pole worm</name>
    <dbReference type="NCBI Taxonomy" id="6290"/>
    <lineage>
        <taxon>Eukaryota</taxon>
        <taxon>Metazoa</taxon>
        <taxon>Ecdysozoa</taxon>
        <taxon>Nematoda</taxon>
        <taxon>Chromadorea</taxon>
        <taxon>Rhabditida</taxon>
        <taxon>Rhabditina</taxon>
        <taxon>Rhabditomorpha</taxon>
        <taxon>Strongyloidea</taxon>
        <taxon>Trichostrongylidae</taxon>
        <taxon>Haemonchus</taxon>
    </lineage>
</organism>
<protein>
    <submittedName>
        <fullName evidence="1">Ovule protein</fullName>
    </submittedName>
</protein>
<dbReference type="WBParaSite" id="HPLM_0001300901-mRNA-1">
    <property type="protein sequence ID" value="HPLM_0001300901-mRNA-1"/>
    <property type="gene ID" value="HPLM_0001300901"/>
</dbReference>
<accession>A0A0N4WNW4</accession>